<evidence type="ECO:0000259" key="3">
    <source>
        <dbReference type="Pfam" id="PF20160"/>
    </source>
</evidence>
<proteinExistence type="predicted"/>
<keyword evidence="1" id="KW-0433">Leucine-rich repeat</keyword>
<accession>W9RT61</accession>
<dbReference type="Pfam" id="PF20160">
    <property type="entry name" value="C-JID"/>
    <property type="match status" value="1"/>
</dbReference>
<keyword evidence="5" id="KW-1185">Reference proteome</keyword>
<evidence type="ECO:0000256" key="1">
    <source>
        <dbReference type="ARBA" id="ARBA00022614"/>
    </source>
</evidence>
<evidence type="ECO:0000313" key="5">
    <source>
        <dbReference type="Proteomes" id="UP000030645"/>
    </source>
</evidence>
<dbReference type="Proteomes" id="UP000030645">
    <property type="component" value="Unassembled WGS sequence"/>
</dbReference>
<evidence type="ECO:0000313" key="4">
    <source>
        <dbReference type="EMBL" id="EXB94809.1"/>
    </source>
</evidence>
<organism evidence="4 5">
    <name type="scientific">Morus notabilis</name>
    <dbReference type="NCBI Taxonomy" id="981085"/>
    <lineage>
        <taxon>Eukaryota</taxon>
        <taxon>Viridiplantae</taxon>
        <taxon>Streptophyta</taxon>
        <taxon>Embryophyta</taxon>
        <taxon>Tracheophyta</taxon>
        <taxon>Spermatophyta</taxon>
        <taxon>Magnoliopsida</taxon>
        <taxon>eudicotyledons</taxon>
        <taxon>Gunneridae</taxon>
        <taxon>Pentapetalae</taxon>
        <taxon>rosids</taxon>
        <taxon>fabids</taxon>
        <taxon>Rosales</taxon>
        <taxon>Moraceae</taxon>
        <taxon>Moreae</taxon>
        <taxon>Morus</taxon>
    </lineage>
</organism>
<dbReference type="InterPro" id="IPR045344">
    <property type="entry name" value="C-JID"/>
</dbReference>
<dbReference type="SUPFAM" id="SSF52058">
    <property type="entry name" value="L domain-like"/>
    <property type="match status" value="1"/>
</dbReference>
<dbReference type="AlphaFoldDB" id="W9RT61"/>
<sequence>MTNCTRLDTLPTSICKLKRLAILDLFHCSEFKSFPEILEPLEYFSRLNLNGTRIKDLPESVVGCATPQNIAQHSCWKPSKFNKERNVVTSELQPSFLRAATEYFRSRHEELGKSKYPTISFCLEGNSIPKWFNHQSKRSSIELQFSPDWHDTNILGFSVCVAVDVCRPFVVQLNVGCAYHFTTNHEDSTVRKHNWDVSLRQTTFEQIWIFVWYLYKD</sequence>
<reference evidence="5" key="1">
    <citation type="submission" date="2013-01" db="EMBL/GenBank/DDBJ databases">
        <title>Draft Genome Sequence of a Mulberry Tree, Morus notabilis C.K. Schneid.</title>
        <authorList>
            <person name="He N."/>
            <person name="Zhao S."/>
        </authorList>
    </citation>
    <scope>NUCLEOTIDE SEQUENCE</scope>
</reference>
<keyword evidence="2" id="KW-0677">Repeat</keyword>
<dbReference type="EMBL" id="KE345179">
    <property type="protein sequence ID" value="EXB94809.1"/>
    <property type="molecule type" value="Genomic_DNA"/>
</dbReference>
<dbReference type="InterPro" id="IPR032675">
    <property type="entry name" value="LRR_dom_sf"/>
</dbReference>
<protein>
    <recommendedName>
        <fullName evidence="3">C-JID domain-containing protein</fullName>
    </recommendedName>
</protein>
<gene>
    <name evidence="4" type="ORF">L484_005065</name>
</gene>
<name>W9RT61_9ROSA</name>
<evidence type="ECO:0000256" key="2">
    <source>
        <dbReference type="ARBA" id="ARBA00022737"/>
    </source>
</evidence>
<feature type="domain" description="C-JID" evidence="3">
    <location>
        <begin position="124"/>
        <end position="182"/>
    </location>
</feature>
<dbReference type="Gene3D" id="3.80.10.10">
    <property type="entry name" value="Ribonuclease Inhibitor"/>
    <property type="match status" value="1"/>
</dbReference>